<evidence type="ECO:0000313" key="3">
    <source>
        <dbReference type="Proteomes" id="UP000503004"/>
    </source>
</evidence>
<gene>
    <name evidence="2" type="primary">csy1</name>
    <name evidence="2" type="ORF">GNH96_05035</name>
</gene>
<dbReference type="AlphaFoldDB" id="A0A858Q6B9"/>
<dbReference type="NCBIfam" id="TIGR02564">
    <property type="entry name" value="cas_Csy1"/>
    <property type="match status" value="1"/>
</dbReference>
<dbReference type="Proteomes" id="UP000503004">
    <property type="component" value="Chromosome"/>
</dbReference>
<protein>
    <submittedName>
        <fullName evidence="2">Type I-F CRISPR-associated protein Csy1</fullName>
    </submittedName>
</protein>
<dbReference type="EMBL" id="CP046565">
    <property type="protein sequence ID" value="QJD29390.1"/>
    <property type="molecule type" value="Genomic_DNA"/>
</dbReference>
<dbReference type="InterPro" id="IPR013397">
    <property type="entry name" value="CRISPR-assoc_prot_Csy1"/>
</dbReference>
<keyword evidence="3" id="KW-1185">Reference proteome</keyword>
<dbReference type="KEGG" id="metu:GNH96_05035"/>
<evidence type="ECO:0000256" key="1">
    <source>
        <dbReference type="SAM" id="MobiDB-lite"/>
    </source>
</evidence>
<dbReference type="Pfam" id="PF09611">
    <property type="entry name" value="Cas_Csy1"/>
    <property type="match status" value="1"/>
</dbReference>
<reference evidence="3" key="1">
    <citation type="submission" date="2019-12" db="EMBL/GenBank/DDBJ databases">
        <authorList>
            <person name="Awala S.I."/>
            <person name="Rhee S.K."/>
        </authorList>
    </citation>
    <scope>NUCLEOTIDE SEQUENCE [LARGE SCALE GENOMIC DNA]</scope>
    <source>
        <strain evidence="3">IM1</strain>
    </source>
</reference>
<feature type="region of interest" description="Disordered" evidence="1">
    <location>
        <begin position="1"/>
        <end position="30"/>
    </location>
</feature>
<proteinExistence type="predicted"/>
<accession>A0A858Q6B9</accession>
<evidence type="ECO:0000313" key="2">
    <source>
        <dbReference type="EMBL" id="QJD29390.1"/>
    </source>
</evidence>
<name>A0A858Q6B9_9GAMM</name>
<organism evidence="2 3">
    <name type="scientific">Methylococcus geothermalis</name>
    <dbReference type="NCBI Taxonomy" id="2681310"/>
    <lineage>
        <taxon>Bacteria</taxon>
        <taxon>Pseudomonadati</taxon>
        <taxon>Pseudomonadota</taxon>
        <taxon>Gammaproteobacteria</taxon>
        <taxon>Methylococcales</taxon>
        <taxon>Methylococcaceae</taxon>
        <taxon>Methylococcus</taxon>
    </lineage>
</organism>
<sequence>MDPDNTWGANTGAPHTQGKESLPVSQPADSSLPIREAIAAFLQERLQAKLDKLKDGQDEERRKLQEAFRPENWIADAARRVGQIQQVTHALKYSHPDARGSSLSSSGNPQADAFSVGTHSLGARLPTDVVGNAAALDVHKFLSLESDGATLLQRCIAEDPAVSAAFSDDPAAAEAWIGAFARVVQPKGKPASHSLAKQIYWPLGQGRYHLLAPLFPTSLAHTVWERLSRDRYSDEAKAARQARREQRSHPHGYCEYPDLAIQKFGGTKPQNISQLNSERRGENWLLPAVPPQWQSPPVTPPLNVISVFPRRFGSRRAVRGLVQELKGFLISVADKDRNNVRIRDKRNELIRGIVSEAIQFAAEIQELDGGWSLDERCRLNEAERCWLDPGRAETDAEFASRRLRGEWKDEICIGFSLWLNASLRSDELPMGQAEALEWQSLLAEELHHD</sequence>
<dbReference type="CDD" id="cd09735">
    <property type="entry name" value="Csy1_I-F"/>
    <property type="match status" value="1"/>
</dbReference>